<dbReference type="InterPro" id="IPR006990">
    <property type="entry name" value="Tweety"/>
</dbReference>
<feature type="region of interest" description="Disordered" evidence="13">
    <location>
        <begin position="629"/>
        <end position="656"/>
    </location>
</feature>
<dbReference type="InParanoid" id="A0A1Z5JZR8"/>
<comment type="caution">
    <text evidence="15">The sequence shown here is derived from an EMBL/GenBank/DDBJ whole genome shotgun (WGS) entry which is preliminary data.</text>
</comment>
<feature type="transmembrane region" description="Helical" evidence="14">
    <location>
        <begin position="246"/>
        <end position="269"/>
    </location>
</feature>
<comment type="similarity">
    <text evidence="2">Belongs to the tweety family.</text>
</comment>
<evidence type="ECO:0000256" key="12">
    <source>
        <dbReference type="ARBA" id="ARBA00023303"/>
    </source>
</evidence>
<feature type="transmembrane region" description="Helical" evidence="14">
    <location>
        <begin position="281"/>
        <end position="306"/>
    </location>
</feature>
<keyword evidence="11" id="KW-0868">Chloride</keyword>
<evidence type="ECO:0000256" key="5">
    <source>
        <dbReference type="ARBA" id="ARBA00022692"/>
    </source>
</evidence>
<evidence type="ECO:0000313" key="16">
    <source>
        <dbReference type="Proteomes" id="UP000198406"/>
    </source>
</evidence>
<keyword evidence="4" id="KW-1003">Cell membrane</keyword>
<comment type="subcellular location">
    <subcellularLocation>
        <location evidence="1">Cell membrane</location>
        <topology evidence="1">Multi-pass membrane protein</topology>
    </subcellularLocation>
</comment>
<evidence type="ECO:0008006" key="17">
    <source>
        <dbReference type="Google" id="ProtNLM"/>
    </source>
</evidence>
<keyword evidence="6 14" id="KW-1133">Transmembrane helix</keyword>
<evidence type="ECO:0000256" key="8">
    <source>
        <dbReference type="ARBA" id="ARBA00023136"/>
    </source>
</evidence>
<keyword evidence="16" id="KW-1185">Reference proteome</keyword>
<organism evidence="15 16">
    <name type="scientific">Fistulifera solaris</name>
    <name type="common">Oleaginous diatom</name>
    <dbReference type="NCBI Taxonomy" id="1519565"/>
    <lineage>
        <taxon>Eukaryota</taxon>
        <taxon>Sar</taxon>
        <taxon>Stramenopiles</taxon>
        <taxon>Ochrophyta</taxon>
        <taxon>Bacillariophyta</taxon>
        <taxon>Bacillariophyceae</taxon>
        <taxon>Bacillariophycidae</taxon>
        <taxon>Naviculales</taxon>
        <taxon>Naviculaceae</taxon>
        <taxon>Fistulifera</taxon>
    </lineage>
</organism>
<keyword evidence="5 14" id="KW-0812">Transmembrane</keyword>
<evidence type="ECO:0000256" key="9">
    <source>
        <dbReference type="ARBA" id="ARBA00023173"/>
    </source>
</evidence>
<keyword evidence="10" id="KW-0325">Glycoprotein</keyword>
<dbReference type="Proteomes" id="UP000198406">
    <property type="component" value="Unassembled WGS sequence"/>
</dbReference>
<dbReference type="GO" id="GO:0034707">
    <property type="term" value="C:chloride channel complex"/>
    <property type="evidence" value="ECO:0007669"/>
    <property type="project" value="UniProtKB-KW"/>
</dbReference>
<dbReference type="PANTHER" id="PTHR12424:SF19">
    <property type="entry name" value="INTEGRASE ZINC-BINDING DOMAIN-CONTAINING PROTEIN"/>
    <property type="match status" value="1"/>
</dbReference>
<evidence type="ECO:0000256" key="3">
    <source>
        <dbReference type="ARBA" id="ARBA00022448"/>
    </source>
</evidence>
<sequence length="757" mass="84295">MAPDDNSSRVESNLAMRKAPRFGHTREFAAVVSEESRDEYIDGLAAFAVFIFAFTFVWLVIIFLFKFHYGVDRVGWAAGGDVVDVEYLRKQGISRKHRTQRIHRNWRVQSTFLIASMCIPVLSFLLVNHGLEPFIESLMDIEDMTNDVATQAYIGIYTGQQIDTIYNNLRNLVSHNVTTLCPDFPSSLLNNESRFTVAHEDLSNSLTSLLPVVNETIPITVEVLEAVTTATRKAEDIVDIIRSHDWLLILLLAVLNIINAFFLFGVFLTKNNVGFPVLQAFTGYLLVPSFLLVLLVFVCASGLFAAAAISNADFCSGGYGVPNPIGTFRDISIRLGYKDNSVPLTALEYYTSNCRAEHPLALINEAKRYVEMSTIRFDQLSDALKSTTWEEVPDGCEVRFPFSNSSFHEIADNLGMLQDNFNQVLELTSCSNMRPIFHYLSSGSICTESVSGLSVLFALTSAISVLGLVLLTTRAAIFNPIIKARRIKRREKEFNEYKCYMARYYDTDTWKMDPPKPFENDIICLSTMESDDTSPRSFLTDSDGTTVETKSSIVQHSEETLNLSLQSDGKFFRKSQFYHGEIEVIYYSSDSDSDDENGESVSISRSLNSSMSTLSGLLWSSGRATAQYNKSKSETDPQACPTVKASDVTGTTRSNNMRLFFGTGPPLQSPKMAKPEVQEPSLHISVPLDHDVPHHDITSNPLSLGNMEVSIDDLFDDSCDHPFAEAPSTPDAPQKKVSAVARTAGARTIEIRVKNQP</sequence>
<proteinExistence type="inferred from homology"/>
<keyword evidence="12" id="KW-0407">Ion channel</keyword>
<keyword evidence="8 14" id="KW-0472">Membrane</keyword>
<gene>
    <name evidence="15" type="ORF">FisN_4Lu517</name>
</gene>
<evidence type="ECO:0000256" key="11">
    <source>
        <dbReference type="ARBA" id="ARBA00023214"/>
    </source>
</evidence>
<evidence type="ECO:0000256" key="14">
    <source>
        <dbReference type="SAM" id="Phobius"/>
    </source>
</evidence>
<feature type="transmembrane region" description="Helical" evidence="14">
    <location>
        <begin position="455"/>
        <end position="482"/>
    </location>
</feature>
<evidence type="ECO:0000256" key="1">
    <source>
        <dbReference type="ARBA" id="ARBA00004651"/>
    </source>
</evidence>
<feature type="transmembrane region" description="Helical" evidence="14">
    <location>
        <begin position="44"/>
        <end position="65"/>
    </location>
</feature>
<evidence type="ECO:0000256" key="7">
    <source>
        <dbReference type="ARBA" id="ARBA00023065"/>
    </source>
</evidence>
<evidence type="ECO:0000256" key="4">
    <source>
        <dbReference type="ARBA" id="ARBA00022475"/>
    </source>
</evidence>
<protein>
    <recommendedName>
        <fullName evidence="17">Protein tweety homolog</fullName>
    </recommendedName>
</protein>
<dbReference type="PANTHER" id="PTHR12424">
    <property type="entry name" value="TWEETY-RELATED"/>
    <property type="match status" value="1"/>
</dbReference>
<evidence type="ECO:0000256" key="13">
    <source>
        <dbReference type="SAM" id="MobiDB-lite"/>
    </source>
</evidence>
<dbReference type="EMBL" id="BDSP01000136">
    <property type="protein sequence ID" value="GAX19261.1"/>
    <property type="molecule type" value="Genomic_DNA"/>
</dbReference>
<reference evidence="15 16" key="1">
    <citation type="journal article" date="2015" name="Plant Cell">
        <title>Oil accumulation by the oleaginous diatom Fistulifera solaris as revealed by the genome and transcriptome.</title>
        <authorList>
            <person name="Tanaka T."/>
            <person name="Maeda Y."/>
            <person name="Veluchamy A."/>
            <person name="Tanaka M."/>
            <person name="Abida H."/>
            <person name="Marechal E."/>
            <person name="Bowler C."/>
            <person name="Muto M."/>
            <person name="Sunaga Y."/>
            <person name="Tanaka M."/>
            <person name="Yoshino T."/>
            <person name="Taniguchi T."/>
            <person name="Fukuda Y."/>
            <person name="Nemoto M."/>
            <person name="Matsumoto M."/>
            <person name="Wong P.S."/>
            <person name="Aburatani S."/>
            <person name="Fujibuchi W."/>
        </authorList>
    </citation>
    <scope>NUCLEOTIDE SEQUENCE [LARGE SCALE GENOMIC DNA]</scope>
    <source>
        <strain evidence="15 16">JPCC DA0580</strain>
    </source>
</reference>
<evidence type="ECO:0000256" key="10">
    <source>
        <dbReference type="ARBA" id="ARBA00023180"/>
    </source>
</evidence>
<evidence type="ECO:0000256" key="2">
    <source>
        <dbReference type="ARBA" id="ARBA00009849"/>
    </source>
</evidence>
<evidence type="ECO:0000313" key="15">
    <source>
        <dbReference type="EMBL" id="GAX19261.1"/>
    </source>
</evidence>
<name>A0A1Z5JZR8_FISSO</name>
<dbReference type="OrthoDB" id="49313at2759"/>
<keyword evidence="3" id="KW-0813">Transport</keyword>
<evidence type="ECO:0000256" key="6">
    <source>
        <dbReference type="ARBA" id="ARBA00022989"/>
    </source>
</evidence>
<accession>A0A1Z5JZR8</accession>
<keyword evidence="7" id="KW-0406">Ion transport</keyword>
<dbReference type="GO" id="GO:0005254">
    <property type="term" value="F:chloride channel activity"/>
    <property type="evidence" value="ECO:0007669"/>
    <property type="project" value="UniProtKB-KW"/>
</dbReference>
<dbReference type="AlphaFoldDB" id="A0A1Z5JZR8"/>
<dbReference type="GO" id="GO:0005886">
    <property type="term" value="C:plasma membrane"/>
    <property type="evidence" value="ECO:0007669"/>
    <property type="project" value="UniProtKB-SubCell"/>
</dbReference>
<keyword evidence="9" id="KW-0869">Chloride channel</keyword>